<accession>A0A178MQN0</accession>
<dbReference type="Pfam" id="PF13472">
    <property type="entry name" value="Lipase_GDSL_2"/>
    <property type="match status" value="1"/>
</dbReference>
<reference evidence="2 3" key="1">
    <citation type="submission" date="2016-04" db="EMBL/GenBank/DDBJ databases">
        <title>Draft genome sequence of freshwater magnetotactic bacteria Magnetospirillum marisnigri SP-1 and Magnetospirillum moscoviense BB-1.</title>
        <authorList>
            <person name="Koziaeva V."/>
            <person name="Dziuba M.V."/>
            <person name="Ivanov T.M."/>
            <person name="Kuznetsov B."/>
            <person name="Grouzdev D.S."/>
        </authorList>
    </citation>
    <scope>NUCLEOTIDE SEQUENCE [LARGE SCALE GENOMIC DNA]</scope>
    <source>
        <strain evidence="2 3">SP-1</strain>
    </source>
</reference>
<dbReference type="SUPFAM" id="SSF52266">
    <property type="entry name" value="SGNH hydrolase"/>
    <property type="match status" value="1"/>
</dbReference>
<dbReference type="InterPro" id="IPR036514">
    <property type="entry name" value="SGNH_hydro_sf"/>
</dbReference>
<dbReference type="OrthoDB" id="9786188at2"/>
<dbReference type="CDD" id="cd01822">
    <property type="entry name" value="Lysophospholipase_L1_like"/>
    <property type="match status" value="1"/>
</dbReference>
<feature type="domain" description="SGNH hydrolase-type esterase" evidence="1">
    <location>
        <begin position="34"/>
        <end position="192"/>
    </location>
</feature>
<dbReference type="EMBL" id="LWQT01000055">
    <property type="protein sequence ID" value="OAN50254.1"/>
    <property type="molecule type" value="Genomic_DNA"/>
</dbReference>
<dbReference type="InterPro" id="IPR051532">
    <property type="entry name" value="Ester_Hydrolysis_Enzymes"/>
</dbReference>
<name>A0A178MQN0_9PROT</name>
<keyword evidence="3" id="KW-1185">Reference proteome</keyword>
<dbReference type="GO" id="GO:0004622">
    <property type="term" value="F:phosphatidylcholine lysophospholipase activity"/>
    <property type="evidence" value="ECO:0007669"/>
    <property type="project" value="TreeGrafter"/>
</dbReference>
<evidence type="ECO:0000259" key="1">
    <source>
        <dbReference type="Pfam" id="PF13472"/>
    </source>
</evidence>
<gene>
    <name evidence="2" type="ORF">A6A04_02300</name>
</gene>
<evidence type="ECO:0000313" key="3">
    <source>
        <dbReference type="Proteomes" id="UP000078428"/>
    </source>
</evidence>
<dbReference type="PANTHER" id="PTHR30383">
    <property type="entry name" value="THIOESTERASE 1/PROTEASE 1/LYSOPHOSPHOLIPASE L1"/>
    <property type="match status" value="1"/>
</dbReference>
<dbReference type="PANTHER" id="PTHR30383:SF24">
    <property type="entry name" value="THIOESTERASE 1_PROTEASE 1_LYSOPHOSPHOLIPASE L1"/>
    <property type="match status" value="1"/>
</dbReference>
<dbReference type="Proteomes" id="UP000078428">
    <property type="component" value="Unassembled WGS sequence"/>
</dbReference>
<proteinExistence type="predicted"/>
<dbReference type="RefSeq" id="WP_068492639.1">
    <property type="nucleotide sequence ID" value="NZ_LWQT01000055.1"/>
</dbReference>
<dbReference type="AlphaFoldDB" id="A0A178MQN0"/>
<dbReference type="STRING" id="1285242.A6A04_02300"/>
<protein>
    <submittedName>
        <fullName evidence="2">Arylesterase</fullName>
    </submittedName>
</protein>
<sequence length="218" mass="23368">MSFLSRVILRYGALVMVVNALMGEALAAPVRILALGDSLTAGFGLPAESAFPARLEAALRAEGRDVRLINAGVSGDTTQGGLARLTWALAEKPDLAILELGANDGLRGLDPKLTRANLDAILKRFERERIGVLFTGMLAPPNYGPAYEAEFKAVFSSLAREHGLLFYPFFLDGVTGNPRLTLPDGLHPSAQGVDEIVRRILPSVRQLLDRHAAQGGAR</sequence>
<organism evidence="2 3">
    <name type="scientific">Paramagnetospirillum marisnigri</name>
    <dbReference type="NCBI Taxonomy" id="1285242"/>
    <lineage>
        <taxon>Bacteria</taxon>
        <taxon>Pseudomonadati</taxon>
        <taxon>Pseudomonadota</taxon>
        <taxon>Alphaproteobacteria</taxon>
        <taxon>Rhodospirillales</taxon>
        <taxon>Magnetospirillaceae</taxon>
        <taxon>Paramagnetospirillum</taxon>
    </lineage>
</organism>
<comment type="caution">
    <text evidence="2">The sequence shown here is derived from an EMBL/GenBank/DDBJ whole genome shotgun (WGS) entry which is preliminary data.</text>
</comment>
<dbReference type="Gene3D" id="3.40.50.1110">
    <property type="entry name" value="SGNH hydrolase"/>
    <property type="match status" value="1"/>
</dbReference>
<dbReference type="InterPro" id="IPR013830">
    <property type="entry name" value="SGNH_hydro"/>
</dbReference>
<evidence type="ECO:0000313" key="2">
    <source>
        <dbReference type="EMBL" id="OAN50254.1"/>
    </source>
</evidence>